<keyword evidence="2" id="KW-1185">Reference proteome</keyword>
<dbReference type="PANTHER" id="PTHR35564">
    <property type="match status" value="1"/>
</dbReference>
<dbReference type="InterPro" id="IPR010732">
    <property type="entry name" value="T6SS_TssG-like"/>
</dbReference>
<name>A0ABU6JWY2_9GAMM</name>
<dbReference type="NCBIfam" id="TIGR03347">
    <property type="entry name" value="VI_chp_1"/>
    <property type="match status" value="1"/>
</dbReference>
<dbReference type="Pfam" id="PF06996">
    <property type="entry name" value="T6SS_TssG"/>
    <property type="match status" value="1"/>
</dbReference>
<dbReference type="RefSeq" id="WP_327619645.1">
    <property type="nucleotide sequence ID" value="NZ_JAYWTM010000031.1"/>
</dbReference>
<dbReference type="PANTHER" id="PTHR35564:SF3">
    <property type="entry name" value="TYPE VI SECRETION SYSTEM BASEPLATE SUBUNIT TSSG"/>
    <property type="match status" value="1"/>
</dbReference>
<dbReference type="Proteomes" id="UP001309705">
    <property type="component" value="Unassembled WGS sequence"/>
</dbReference>
<gene>
    <name evidence="1" type="primary">tssG</name>
    <name evidence="1" type="ORF">VSX58_20040</name>
</gene>
<protein>
    <submittedName>
        <fullName evidence="1">Type VI secretion system baseplate subunit TssG</fullName>
    </submittedName>
</protein>
<evidence type="ECO:0000313" key="1">
    <source>
        <dbReference type="EMBL" id="MEC5344891.1"/>
    </source>
</evidence>
<organism evidence="1 2">
    <name type="scientific">Brenneria populi</name>
    <dbReference type="NCBI Taxonomy" id="1505588"/>
    <lineage>
        <taxon>Bacteria</taxon>
        <taxon>Pseudomonadati</taxon>
        <taxon>Pseudomonadota</taxon>
        <taxon>Gammaproteobacteria</taxon>
        <taxon>Enterobacterales</taxon>
        <taxon>Pectobacteriaceae</taxon>
        <taxon>Brenneria</taxon>
    </lineage>
</organism>
<dbReference type="EMBL" id="JAYWTM010000031">
    <property type="protein sequence ID" value="MEC5344891.1"/>
    <property type="molecule type" value="Genomic_DNA"/>
</dbReference>
<reference evidence="1 2" key="1">
    <citation type="journal article" date="2017" name="Int. J. Syst. Evol. Microbiol.">
        <title>Brenneria populi subsp. brevivirga subsp. nov. isolated from symptomatic bark of Populus x euramericana canker, and description of Brenneria populi subsp. populi subsp. nov.</title>
        <authorList>
            <person name="Zheng M.H."/>
            <person name="Piao C.G."/>
            <person name="Xue H."/>
            <person name="Guo M.W."/>
            <person name="Li Y."/>
        </authorList>
    </citation>
    <scope>NUCLEOTIDE SEQUENCE [LARGE SCALE GENOMIC DNA]</scope>
    <source>
        <strain evidence="1 2">D9-5</strain>
    </source>
</reference>
<comment type="caution">
    <text evidence="1">The sequence shown here is derived from an EMBL/GenBank/DDBJ whole genome shotgun (WGS) entry which is preliminary data.</text>
</comment>
<proteinExistence type="predicted"/>
<evidence type="ECO:0000313" key="2">
    <source>
        <dbReference type="Proteomes" id="UP001309705"/>
    </source>
</evidence>
<accession>A0ABU6JWY2</accession>
<sequence length="369" mass="41189">MERESQSAHTRLIAVLQERLPKANFYRFCQLLEFAQGDAPPLGSTLTPKDDPVRFRPHPGMGFPAGEIKGVERDERRPDLPPTVRTTFLGLYGVDSPLPTSYLDDIAQRREGHEALESFLDIFNHRILTQFYRIWRKYSYPASFEPGGRDNTSQCLLGLIGLGVPGAAKHIATPISRFLALLSTMRMPTRSAEGVVALVKLLSPETRAEVRAHYPQRVAINQRVALGGKTPVNLSQRQVLGKSAIDANSQFELTLYPATPEQAKAWMENGQLHTDLMVLLRVYLGWRCTARLRLRVPRSVLPAATLGSREVLLGRNSLLRVKKSPGAIFHKNNISQSGLPEDVTVHLGIYRGLEPNTVKREAIDGGYHF</sequence>